<dbReference type="InterPro" id="IPR005561">
    <property type="entry name" value="ANTAR"/>
</dbReference>
<evidence type="ECO:0000256" key="3">
    <source>
        <dbReference type="ARBA" id="ARBA00023015"/>
    </source>
</evidence>
<evidence type="ECO:0000256" key="1">
    <source>
        <dbReference type="ARBA" id="ARBA00022679"/>
    </source>
</evidence>
<name>A0A1H1STJ2_9ACTN</name>
<dbReference type="SUPFAM" id="SSF55781">
    <property type="entry name" value="GAF domain-like"/>
    <property type="match status" value="1"/>
</dbReference>
<dbReference type="Proteomes" id="UP000199092">
    <property type="component" value="Chromosome I"/>
</dbReference>
<evidence type="ECO:0000259" key="6">
    <source>
        <dbReference type="PROSITE" id="PS50921"/>
    </source>
</evidence>
<organism evidence="7 8">
    <name type="scientific">Friedmanniella luteola</name>
    <dbReference type="NCBI Taxonomy" id="546871"/>
    <lineage>
        <taxon>Bacteria</taxon>
        <taxon>Bacillati</taxon>
        <taxon>Actinomycetota</taxon>
        <taxon>Actinomycetes</taxon>
        <taxon>Propionibacteriales</taxon>
        <taxon>Nocardioidaceae</taxon>
        <taxon>Friedmanniella</taxon>
    </lineage>
</organism>
<evidence type="ECO:0000256" key="2">
    <source>
        <dbReference type="ARBA" id="ARBA00022777"/>
    </source>
</evidence>
<dbReference type="EMBL" id="LT629749">
    <property type="protein sequence ID" value="SDS51046.1"/>
    <property type="molecule type" value="Genomic_DNA"/>
</dbReference>
<protein>
    <submittedName>
        <fullName evidence="7">GAF domain-containing protein</fullName>
    </submittedName>
</protein>
<reference evidence="7 8" key="1">
    <citation type="submission" date="2016-10" db="EMBL/GenBank/DDBJ databases">
        <authorList>
            <person name="de Groot N.N."/>
        </authorList>
    </citation>
    <scope>NUCLEOTIDE SEQUENCE [LARGE SCALE GENOMIC DNA]</scope>
    <source>
        <strain evidence="7 8">DSM 21741</strain>
    </source>
</reference>
<dbReference type="PIRSF" id="PIRSF036625">
    <property type="entry name" value="GAF_ANTAR"/>
    <property type="match status" value="1"/>
</dbReference>
<dbReference type="SUPFAM" id="SSF52172">
    <property type="entry name" value="CheY-like"/>
    <property type="match status" value="1"/>
</dbReference>
<proteinExistence type="predicted"/>
<keyword evidence="8" id="KW-1185">Reference proteome</keyword>
<dbReference type="GO" id="GO:0016301">
    <property type="term" value="F:kinase activity"/>
    <property type="evidence" value="ECO:0007669"/>
    <property type="project" value="UniProtKB-KW"/>
</dbReference>
<dbReference type="GO" id="GO:0003723">
    <property type="term" value="F:RNA binding"/>
    <property type="evidence" value="ECO:0007669"/>
    <property type="project" value="InterPro"/>
</dbReference>
<sequence length="265" mass="27869">MTGATSTRPDPEATGDEPTGAPANSASANQLAQTLSELARTLEAEDDTESMLGDLVAAAVAQIPGVDEGSISVVLGRRDVSSQSPSSDLPRRVDALQTTTGEGPCLDAVYDEKVVSVPDMASETRWPRFAPLAAEAGASSMLSFQLWVEGDNLGALNLYGREAHAFTEESEHVGLLFVSHAAVAMAGAQKHDQLVAGLATRDLIGQAKGILMERYKIDAQKAFSLLVRASQHRNLKLRDLAAELTDTGRIAGVTPASPSPPRPGR</sequence>
<feature type="domain" description="ANTAR" evidence="6">
    <location>
        <begin position="184"/>
        <end position="245"/>
    </location>
</feature>
<evidence type="ECO:0000313" key="8">
    <source>
        <dbReference type="Proteomes" id="UP000199092"/>
    </source>
</evidence>
<dbReference type="Pfam" id="PF03861">
    <property type="entry name" value="ANTAR"/>
    <property type="match status" value="1"/>
</dbReference>
<evidence type="ECO:0000313" key="7">
    <source>
        <dbReference type="EMBL" id="SDS51046.1"/>
    </source>
</evidence>
<accession>A0A1H1STJ2</accession>
<dbReference type="SMART" id="SM01012">
    <property type="entry name" value="ANTAR"/>
    <property type="match status" value="1"/>
</dbReference>
<dbReference type="InterPro" id="IPR036388">
    <property type="entry name" value="WH-like_DNA-bd_sf"/>
</dbReference>
<dbReference type="InterPro" id="IPR029016">
    <property type="entry name" value="GAF-like_dom_sf"/>
</dbReference>
<dbReference type="Gene3D" id="1.10.10.10">
    <property type="entry name" value="Winged helix-like DNA-binding domain superfamily/Winged helix DNA-binding domain"/>
    <property type="match status" value="1"/>
</dbReference>
<gene>
    <name evidence="7" type="ORF">SAMN04488543_1865</name>
</gene>
<keyword evidence="2" id="KW-0418">Kinase</keyword>
<dbReference type="AlphaFoldDB" id="A0A1H1STJ2"/>
<dbReference type="InterPro" id="IPR003018">
    <property type="entry name" value="GAF"/>
</dbReference>
<feature type="region of interest" description="Disordered" evidence="5">
    <location>
        <begin position="1"/>
        <end position="29"/>
    </location>
</feature>
<dbReference type="Gene3D" id="3.30.450.40">
    <property type="match status" value="1"/>
</dbReference>
<evidence type="ECO:0000256" key="4">
    <source>
        <dbReference type="ARBA" id="ARBA00023163"/>
    </source>
</evidence>
<dbReference type="STRING" id="546871.SAMN04488543_1865"/>
<dbReference type="PROSITE" id="PS50921">
    <property type="entry name" value="ANTAR"/>
    <property type="match status" value="1"/>
</dbReference>
<keyword evidence="4" id="KW-0804">Transcription</keyword>
<evidence type="ECO:0000256" key="5">
    <source>
        <dbReference type="SAM" id="MobiDB-lite"/>
    </source>
</evidence>
<dbReference type="OrthoDB" id="7466251at2"/>
<dbReference type="Pfam" id="PF13185">
    <property type="entry name" value="GAF_2"/>
    <property type="match status" value="1"/>
</dbReference>
<dbReference type="RefSeq" id="WP_091412311.1">
    <property type="nucleotide sequence ID" value="NZ_LT629749.1"/>
</dbReference>
<dbReference type="InterPro" id="IPR012074">
    <property type="entry name" value="GAF_ANTAR"/>
</dbReference>
<dbReference type="InterPro" id="IPR011006">
    <property type="entry name" value="CheY-like_superfamily"/>
</dbReference>
<keyword evidence="1" id="KW-0808">Transferase</keyword>
<keyword evidence="3" id="KW-0805">Transcription regulation</keyword>